<evidence type="ECO:0000256" key="1">
    <source>
        <dbReference type="SAM" id="MobiDB-lite"/>
    </source>
</evidence>
<feature type="region of interest" description="Disordered" evidence="1">
    <location>
        <begin position="11"/>
        <end position="34"/>
    </location>
</feature>
<sequence>MHTIHQELQETKIRVHNQHKSQSEIETLEPPSDPHIQDIERITPSVENKKEGDIIISIALWEFILIIIILLISLFILCEFLHKYRKRRRRVLTNPLNDTEIETHTIRRGHQEDEERIESVYNEIDESAMNTLIPRNILRHSYFEITNSLSSTMHTKVSSIPNSLCLSRLSLQSLLLRQTSLRVQRNNEEEINNDLHIVVGSEYSDGYLRPMSIAQLQSMDIMIEHQGTALPNNENVLRIQNDEYFYMECCSAGTGSSMSYNTLKLKGVKNQTKGICVVDNPIYNETMHRHPKYATWSSKRKTI</sequence>
<gene>
    <name evidence="3" type="ORF">MCOR_29680</name>
</gene>
<name>A0A6J8CES6_MYTCO</name>
<feature type="transmembrane region" description="Helical" evidence="2">
    <location>
        <begin position="54"/>
        <end position="81"/>
    </location>
</feature>
<reference evidence="3 4" key="1">
    <citation type="submission" date="2020-06" db="EMBL/GenBank/DDBJ databases">
        <authorList>
            <person name="Li R."/>
            <person name="Bekaert M."/>
        </authorList>
    </citation>
    <scope>NUCLEOTIDE SEQUENCE [LARGE SCALE GENOMIC DNA]</scope>
    <source>
        <strain evidence="4">wild</strain>
    </source>
</reference>
<dbReference type="AlphaFoldDB" id="A0A6J8CES6"/>
<keyword evidence="2" id="KW-0812">Transmembrane</keyword>
<dbReference type="Proteomes" id="UP000507470">
    <property type="component" value="Unassembled WGS sequence"/>
</dbReference>
<keyword evidence="4" id="KW-1185">Reference proteome</keyword>
<keyword evidence="2" id="KW-0472">Membrane</keyword>
<proteinExistence type="predicted"/>
<evidence type="ECO:0000313" key="4">
    <source>
        <dbReference type="Proteomes" id="UP000507470"/>
    </source>
</evidence>
<evidence type="ECO:0000256" key="2">
    <source>
        <dbReference type="SAM" id="Phobius"/>
    </source>
</evidence>
<dbReference type="EMBL" id="CACVKT020005422">
    <property type="protein sequence ID" value="CAC5394963.1"/>
    <property type="molecule type" value="Genomic_DNA"/>
</dbReference>
<evidence type="ECO:0000313" key="3">
    <source>
        <dbReference type="EMBL" id="CAC5394963.1"/>
    </source>
</evidence>
<dbReference type="OrthoDB" id="6190455at2759"/>
<accession>A0A6J8CES6</accession>
<organism evidence="3 4">
    <name type="scientific">Mytilus coruscus</name>
    <name type="common">Sea mussel</name>
    <dbReference type="NCBI Taxonomy" id="42192"/>
    <lineage>
        <taxon>Eukaryota</taxon>
        <taxon>Metazoa</taxon>
        <taxon>Spiralia</taxon>
        <taxon>Lophotrochozoa</taxon>
        <taxon>Mollusca</taxon>
        <taxon>Bivalvia</taxon>
        <taxon>Autobranchia</taxon>
        <taxon>Pteriomorphia</taxon>
        <taxon>Mytilida</taxon>
        <taxon>Mytiloidea</taxon>
        <taxon>Mytilidae</taxon>
        <taxon>Mytilinae</taxon>
        <taxon>Mytilus</taxon>
    </lineage>
</organism>
<keyword evidence="2" id="KW-1133">Transmembrane helix</keyword>
<protein>
    <submittedName>
        <fullName evidence="3">Uncharacterized protein</fullName>
    </submittedName>
</protein>